<evidence type="ECO:0000256" key="10">
    <source>
        <dbReference type="ARBA" id="ARBA00023180"/>
    </source>
</evidence>
<feature type="region of interest" description="Disordered" evidence="12">
    <location>
        <begin position="518"/>
        <end position="543"/>
    </location>
</feature>
<comment type="cofactor">
    <cofactor evidence="1">
        <name>Cu(2+)</name>
        <dbReference type="ChEBI" id="CHEBI:29036"/>
    </cofactor>
</comment>
<evidence type="ECO:0000256" key="3">
    <source>
        <dbReference type="ARBA" id="ARBA00022525"/>
    </source>
</evidence>
<dbReference type="Pfam" id="PF22810">
    <property type="entry name" value="LPMO_AA14"/>
    <property type="match status" value="1"/>
</dbReference>
<keyword evidence="5 13" id="KW-0732">Signal</keyword>
<keyword evidence="3" id="KW-0964">Secreted</keyword>
<comment type="subcellular location">
    <subcellularLocation>
        <location evidence="2">Secreted</location>
    </subcellularLocation>
</comment>
<evidence type="ECO:0000256" key="7">
    <source>
        <dbReference type="ARBA" id="ARBA00023008"/>
    </source>
</evidence>
<keyword evidence="8" id="KW-0503">Monooxygenase</keyword>
<dbReference type="GO" id="GO:0046872">
    <property type="term" value="F:metal ion binding"/>
    <property type="evidence" value="ECO:0007669"/>
    <property type="project" value="UniProtKB-KW"/>
</dbReference>
<evidence type="ECO:0000256" key="6">
    <source>
        <dbReference type="ARBA" id="ARBA00023002"/>
    </source>
</evidence>
<feature type="compositionally biased region" description="Low complexity" evidence="12">
    <location>
        <begin position="523"/>
        <end position="543"/>
    </location>
</feature>
<feature type="chain" id="PRO_5042135357" evidence="13">
    <location>
        <begin position="19"/>
        <end position="643"/>
    </location>
</feature>
<keyword evidence="4" id="KW-0479">Metal-binding</keyword>
<sequence length="643" mass="66587">MIAALLIALAGALPLASGHASIWHPSIYGFNVTDKTFDYDNRPVAPLMNYSFQKWWFHGHLDYPPNPGDFFELPAGKPATTEIACNKGATTWFNSSEGGDIRQGDNVCPNSSPAEYHTTGPSDLKGCALAIAYESDVTKIQPEDFTVFSINQTCVWTRFTDFQVPARMPPCPPGGCHCAWFWIHSQDSGGEQNYMTGFKCNVTGSTSNVPLAKPQIPRRCGADPDNGKPNAAPGNCTYGAKQPFYWFQAERNNMFEGTYSPPFYLDLYNFKDGAQDDIFVDSYPNGLPAPSPNSTFVPTPFLGNGVVQATAGVGGNSSETASSSSVSTAFSSATTNTGIGSATSGASSGTASISSTSATLSASILSQTTSFSASLSSSLSPELPVSTTSVSLPSASATESDLSTSSAITTTAPAESVALTTSTVISTLVVTVTAQPASGSTTAALSSSSDAATSSAFQSSIAASAQSSFAPASATISSSATTSSLSSVATAASSTASSSVGFATAGASTIFLNGPSSSTPLPSSAQVSTSASTGTQSASNTATQSAIPTTIDLNFAVDTNQSSSSVKGAVRPAVLAAVPTNAMCKRQFRRKVALRRRTEPSAPEPTQIAPEAGEEPAILSRINLPGLRRHRKLQQRSSLWHLF</sequence>
<keyword evidence="7" id="KW-0186">Copper</keyword>
<evidence type="ECO:0000313" key="14">
    <source>
        <dbReference type="EMBL" id="KAJ8496575.1"/>
    </source>
</evidence>
<organism evidence="14 15">
    <name type="scientific">Trametes cubensis</name>
    <dbReference type="NCBI Taxonomy" id="1111947"/>
    <lineage>
        <taxon>Eukaryota</taxon>
        <taxon>Fungi</taxon>
        <taxon>Dikarya</taxon>
        <taxon>Basidiomycota</taxon>
        <taxon>Agaricomycotina</taxon>
        <taxon>Agaricomycetes</taxon>
        <taxon>Polyporales</taxon>
        <taxon>Polyporaceae</taxon>
        <taxon>Trametes</taxon>
    </lineage>
</organism>
<evidence type="ECO:0000256" key="13">
    <source>
        <dbReference type="SAM" id="SignalP"/>
    </source>
</evidence>
<evidence type="ECO:0000256" key="12">
    <source>
        <dbReference type="SAM" id="MobiDB-lite"/>
    </source>
</evidence>
<evidence type="ECO:0000256" key="1">
    <source>
        <dbReference type="ARBA" id="ARBA00001973"/>
    </source>
</evidence>
<keyword evidence="6" id="KW-0560">Oxidoreductase</keyword>
<dbReference type="GO" id="GO:0004497">
    <property type="term" value="F:monooxygenase activity"/>
    <property type="evidence" value="ECO:0007669"/>
    <property type="project" value="UniProtKB-KW"/>
</dbReference>
<keyword evidence="9" id="KW-1015">Disulfide bond</keyword>
<dbReference type="GO" id="GO:0005576">
    <property type="term" value="C:extracellular region"/>
    <property type="evidence" value="ECO:0007669"/>
    <property type="project" value="UniProtKB-SubCell"/>
</dbReference>
<proteinExistence type="inferred from homology"/>
<evidence type="ECO:0000256" key="9">
    <source>
        <dbReference type="ARBA" id="ARBA00023157"/>
    </source>
</evidence>
<protein>
    <submittedName>
        <fullName evidence="14">Uncharacterized protein</fullName>
    </submittedName>
</protein>
<accession>A0AAD7U4H0</accession>
<dbReference type="InterPro" id="IPR054497">
    <property type="entry name" value="LPMO_AA14"/>
</dbReference>
<evidence type="ECO:0000256" key="11">
    <source>
        <dbReference type="ARBA" id="ARBA00046340"/>
    </source>
</evidence>
<reference evidence="14" key="1">
    <citation type="submission" date="2022-11" db="EMBL/GenBank/DDBJ databases">
        <title>Genome Sequence of Cubamyces cubensis.</title>
        <authorList>
            <person name="Buettner E."/>
        </authorList>
    </citation>
    <scope>NUCLEOTIDE SEQUENCE</scope>
    <source>
        <strain evidence="14">MPL-01</strain>
    </source>
</reference>
<gene>
    <name evidence="14" type="ORF">ONZ51_g1011</name>
</gene>
<name>A0AAD7U4H0_9APHY</name>
<evidence type="ECO:0000256" key="8">
    <source>
        <dbReference type="ARBA" id="ARBA00023033"/>
    </source>
</evidence>
<dbReference type="AlphaFoldDB" id="A0AAD7U4H0"/>
<feature type="signal peptide" evidence="13">
    <location>
        <begin position="1"/>
        <end position="18"/>
    </location>
</feature>
<evidence type="ECO:0000256" key="4">
    <source>
        <dbReference type="ARBA" id="ARBA00022723"/>
    </source>
</evidence>
<dbReference type="Proteomes" id="UP001215151">
    <property type="component" value="Unassembled WGS sequence"/>
</dbReference>
<comment type="similarity">
    <text evidence="11">Belongs to the polysaccharide monooxygenase AA14 family.</text>
</comment>
<keyword evidence="10" id="KW-0325">Glycoprotein</keyword>
<evidence type="ECO:0000313" key="15">
    <source>
        <dbReference type="Proteomes" id="UP001215151"/>
    </source>
</evidence>
<comment type="caution">
    <text evidence="14">The sequence shown here is derived from an EMBL/GenBank/DDBJ whole genome shotgun (WGS) entry which is preliminary data.</text>
</comment>
<dbReference type="EMBL" id="JAPEVG010000013">
    <property type="protein sequence ID" value="KAJ8496575.1"/>
    <property type="molecule type" value="Genomic_DNA"/>
</dbReference>
<evidence type="ECO:0000256" key="2">
    <source>
        <dbReference type="ARBA" id="ARBA00004613"/>
    </source>
</evidence>
<evidence type="ECO:0000256" key="5">
    <source>
        <dbReference type="ARBA" id="ARBA00022729"/>
    </source>
</evidence>
<keyword evidence="15" id="KW-1185">Reference proteome</keyword>